<sequence>MTIRQKLFELTSSDELEFCSAKCIGCQVNYGPFAEYPIASFGTCCNMSSVANALAFFAKNRRNLSIFVHPTTIHALLDHTERGVWIGPSMPLDTSKTAVFP</sequence>
<dbReference type="SUPFAM" id="SSF143410">
    <property type="entry name" value="DOPA-like"/>
    <property type="match status" value="1"/>
</dbReference>
<dbReference type="Proteomes" id="UP000288716">
    <property type="component" value="Unassembled WGS sequence"/>
</dbReference>
<dbReference type="Gene3D" id="3.30.70.1240">
    <property type="entry name" value="DOPA-like domains"/>
    <property type="match status" value="1"/>
</dbReference>
<dbReference type="EMBL" id="NCKV01005550">
    <property type="protein sequence ID" value="RWS23999.1"/>
    <property type="molecule type" value="Genomic_DNA"/>
</dbReference>
<evidence type="ECO:0000313" key="1">
    <source>
        <dbReference type="EMBL" id="RWS23999.1"/>
    </source>
</evidence>
<protein>
    <submittedName>
        <fullName evidence="1">Uncharacterized protein</fullName>
    </submittedName>
</protein>
<accession>A0A443S8W8</accession>
<dbReference type="Pfam" id="PF08883">
    <property type="entry name" value="DOPA_dioxygen"/>
    <property type="match status" value="1"/>
</dbReference>
<name>A0A443S8W8_9ACAR</name>
<dbReference type="PANTHER" id="PTHR36423">
    <property type="entry name" value="AFR070WP"/>
    <property type="match status" value="1"/>
</dbReference>
<dbReference type="VEuPathDB" id="VectorBase:LDEU008041"/>
<reference evidence="1 2" key="1">
    <citation type="journal article" date="2018" name="Gigascience">
        <title>Genomes of trombidid mites reveal novel predicted allergens and laterally-transferred genes associated with secondary metabolism.</title>
        <authorList>
            <person name="Dong X."/>
            <person name="Chaisiri K."/>
            <person name="Xia D."/>
            <person name="Armstrong S.D."/>
            <person name="Fang Y."/>
            <person name="Donnelly M.J."/>
            <person name="Kadowaki T."/>
            <person name="McGarry J.W."/>
            <person name="Darby A.C."/>
            <person name="Makepeace B.L."/>
        </authorList>
    </citation>
    <scope>NUCLEOTIDE SEQUENCE [LARGE SCALE GENOMIC DNA]</scope>
    <source>
        <strain evidence="1">UoL-UT</strain>
    </source>
</reference>
<dbReference type="InterPro" id="IPR014980">
    <property type="entry name" value="DOPA_dioxygen"/>
</dbReference>
<dbReference type="InterPro" id="IPR023389">
    <property type="entry name" value="DOPA-like_sf"/>
</dbReference>
<organism evidence="1 2">
    <name type="scientific">Leptotrombidium deliense</name>
    <dbReference type="NCBI Taxonomy" id="299467"/>
    <lineage>
        <taxon>Eukaryota</taxon>
        <taxon>Metazoa</taxon>
        <taxon>Ecdysozoa</taxon>
        <taxon>Arthropoda</taxon>
        <taxon>Chelicerata</taxon>
        <taxon>Arachnida</taxon>
        <taxon>Acari</taxon>
        <taxon>Acariformes</taxon>
        <taxon>Trombidiformes</taxon>
        <taxon>Prostigmata</taxon>
        <taxon>Anystina</taxon>
        <taxon>Parasitengona</taxon>
        <taxon>Trombiculoidea</taxon>
        <taxon>Trombiculidae</taxon>
        <taxon>Leptotrombidium</taxon>
    </lineage>
</organism>
<dbReference type="AlphaFoldDB" id="A0A443S8W8"/>
<keyword evidence="2" id="KW-1185">Reference proteome</keyword>
<comment type="caution">
    <text evidence="1">The sequence shown here is derived from an EMBL/GenBank/DDBJ whole genome shotgun (WGS) entry which is preliminary data.</text>
</comment>
<proteinExistence type="predicted"/>
<evidence type="ECO:0000313" key="2">
    <source>
        <dbReference type="Proteomes" id="UP000288716"/>
    </source>
</evidence>
<gene>
    <name evidence="1" type="ORF">B4U80_13892</name>
</gene>
<dbReference type="OrthoDB" id="9970095at2759"/>
<dbReference type="PANTHER" id="PTHR36423:SF2">
    <property type="entry name" value="AFR070WP"/>
    <property type="match status" value="1"/>
</dbReference>